<comment type="caution">
    <text evidence="1">The sequence shown here is derived from an EMBL/GenBank/DDBJ whole genome shotgun (WGS) entry which is preliminary data.</text>
</comment>
<protein>
    <submittedName>
        <fullName evidence="1">Uncharacterized protein</fullName>
    </submittedName>
</protein>
<reference evidence="1 2" key="1">
    <citation type="submission" date="2018-06" db="EMBL/GenBank/DDBJ databases">
        <title>Chryseolinea flavus sp. nov., a member of the phylum Bacteroidetes isolated from soil.</title>
        <authorList>
            <person name="Li Y."/>
            <person name="Wang J."/>
        </authorList>
    </citation>
    <scope>NUCLEOTIDE SEQUENCE [LARGE SCALE GENOMIC DNA]</scope>
    <source>
        <strain evidence="1 2">SDU1-6</strain>
    </source>
</reference>
<evidence type="ECO:0000313" key="2">
    <source>
        <dbReference type="Proteomes" id="UP000251889"/>
    </source>
</evidence>
<dbReference type="EMBL" id="QMFY01000004">
    <property type="protein sequence ID" value="RAW01169.1"/>
    <property type="molecule type" value="Genomic_DNA"/>
</dbReference>
<gene>
    <name evidence="1" type="ORF">DQQ10_09640</name>
</gene>
<keyword evidence="2" id="KW-1185">Reference proteome</keyword>
<organism evidence="1 2">
    <name type="scientific">Pseudochryseolinea flava</name>
    <dbReference type="NCBI Taxonomy" id="2059302"/>
    <lineage>
        <taxon>Bacteria</taxon>
        <taxon>Pseudomonadati</taxon>
        <taxon>Bacteroidota</taxon>
        <taxon>Cytophagia</taxon>
        <taxon>Cytophagales</taxon>
        <taxon>Fulvivirgaceae</taxon>
        <taxon>Pseudochryseolinea</taxon>
    </lineage>
</organism>
<evidence type="ECO:0000313" key="1">
    <source>
        <dbReference type="EMBL" id="RAW01169.1"/>
    </source>
</evidence>
<sequence length="1076" mass="113333">MSIIQHALSAAVSGSTSWSPVLPPGIKAGMLIVVPLANKLSTQAPTMLSAGYVKGAEYIGGAGSNGADSGPARITVWYKVAEGNESGQTLAISATSASGNNGVCRPIVYKKDDNKLWDLQFSKGKDDTGGSTLYLATSETNLDMNVGDYVLCLTSQTDGTQSSNATSGTGVNGLANNTRATGFAFTGLSKIVDNRSSGGNHSSLLVTHASVSSGTGAGAVTSQYTFGGTPANAAGVSGATVFMRIRERSIQPISLHDVSSHTNGSSSWSPVLPSGITAGMLIVVPLASKRSTQAPTMVTAGFTKAGEYIGGAGANGVDSGPIRMTVWYKIADGSEGGQTLPITAASATGNNGLCRPMVYAKDVDLHWQLAFAIGKDDTGGSVAYNAQAESVLNLTAGDVILCSTAHNESTSAVQDNVTSATGISFGTVAEVIDSRSSGGYHSGLLVTESPVTSGSGEVLITHQFNYTTAPVGGGVSGATLFIRLRQGLQSFKKVTRKLIGTLGQNIEGTTKAFIPVPSGISVGDIIIMNVVSKHAECRPKTPSGLGFKRLAESLSNHDEAGSDVGPTLFNTFFKIADTADTTRTSVEIDLEPASTRADHISGQILVFSRDEAATVYVDVVDGGNNFASNTVAMSLNWSALANRHLALRNDDLVIAASGANTDAYSWGSTQSLTGTGGVTFAKVEDLYEQPANSGKDSEHFASLYRVTSPAETLSQLTLTAIATGTAAVRRPAGQTHFIRIRQTAAAEAYVPSCAFIHDPAFQPNSTIAVKDGVSDQTLWNRGAPDWEKAINTSSDPTYSIVTRNSKKFFKLKRNFTNGVSPANLNLIERRAEYYLKWQPMTQLGTKRNITWEVEIDSMPAPPLQYIIHQDHPGSAPGYTTNHPIFAIEIARADQYVQDKGAGTPIKAPAGAIIFCHNVHSAGGSSKYWMATHNGVPYEDGGTPILYTGTKRLRFEFAVKYGIASEGSVYLRVSDLTNGLTYVYSNSTEPTVALTASQLGSVELVGGAFKQGGYFHQISGSNATDAAAACQEYIDAGMSTYEAHYAYWAYAERQPTDVDYDDAFDDAVLNYLRNQVE</sequence>
<dbReference type="Proteomes" id="UP000251889">
    <property type="component" value="Unassembled WGS sequence"/>
</dbReference>
<dbReference type="RefSeq" id="WP_112746655.1">
    <property type="nucleotide sequence ID" value="NZ_QMFY01000004.1"/>
</dbReference>
<name>A0A364Y366_9BACT</name>
<dbReference type="AlphaFoldDB" id="A0A364Y366"/>
<proteinExistence type="predicted"/>
<accession>A0A364Y366</accession>